<evidence type="ECO:0000313" key="20">
    <source>
        <dbReference type="Ensembl" id="ENSDCDP00010030408.1"/>
    </source>
</evidence>
<evidence type="ECO:0000256" key="9">
    <source>
        <dbReference type="ARBA" id="ARBA00022990"/>
    </source>
</evidence>
<keyword evidence="7 15" id="KW-0863">Zinc-finger</keyword>
<evidence type="ECO:0000259" key="18">
    <source>
        <dbReference type="PROSITE" id="PS50826"/>
    </source>
</evidence>
<evidence type="ECO:0000256" key="2">
    <source>
        <dbReference type="ARBA" id="ARBA00004371"/>
    </source>
</evidence>
<comment type="subcellular location">
    <subcellularLocation>
        <location evidence="3">Cytoplasmic vesicle</location>
        <location evidence="3">Autophagosome</location>
    </subcellularLocation>
    <subcellularLocation>
        <location evidence="1">Endosome</location>
    </subcellularLocation>
    <subcellularLocation>
        <location evidence="2">Lysosome</location>
    </subcellularLocation>
</comment>
<sequence>MATGPAVGQSQLQRIIQDLHDAVAELSREFKEGGEPITDDSSNLHKFSYKLEYLLQFDQKEKTTFLGTRKDYWDYFSDCLVKVKGANDGIRFVKSIAELKTSLGKGRAFIRYSLVHQRLADTMQQCLMNQRVTSDWYFSRSPFLKSHLCGDIINHLYELNEVQFDVAPRGHDLDSGWPSFARRTLGMSNSPSHVWKAPSRSSSISSLASSYSQVHDLPSSPDFDRSGLLGDRVGGDDSCLSAVDELRLELDQSELCQHELVEKVTQMGREASELRSVLQELQRQLDISLEAQANHQQLQRDLEALEQQERILAQELLTLRVREAAHESSRVELQEKLTSAEKKNNELMAKLDVALEDKGQRAASHFSSAQKIHELLDELKEAEQARMEALGDAEERRRQVERLNEELKAKEEVLRETQKRTDTLKEEFEDLRRRKEEQHKAAGFLQGELGGREKEARELQEKLNQLKCDMEIREREVKQEKKTLIQKLEAQKKSEEVAIEALTHRVNELDCASRDQARKMEEYKVQCSSLMELNSKLMAGAKKAEEARMELAGRWTTLEEELSALQTSEKQLRSHIDDAAERERRLCEKNQGLDEELQKARMQVAVAEATARRLEEENQELRGDQTVVKAQMQEELLSIGGQMTELEKNLGASRCSEANLTVQLRDRASQIEELRQQCVELQGRVEVLQAAAEESLRTSTQLREQLERLEEEKRSGVKEVQMARGKMSVLAEQLSSKGKEVTELQQEVLQLRTKLHSAGEEQVDTQTCLEVTEATCAELRLLVEQLNVQTEELNRTHAAELLQCHQREEVLANQRDQERVGRGEATGNLEATQAELSELKAQNEHLVLENTETREGLHRANTEMAELGINLCRITAECQEARQHIEDLQACARDAEQLNASLVLLRQENLSLREQLLRTEKLPDTVKELQEKVAWAECQLQQERDARREEVAAVKFQMSSDMMSQQGQVKSLRDELDALKILLKAENERSCILEAKIPELEAVNEEYSQLIEEKDTHITKSEALIREGEEENQKLREKIVSTEEALCVEREERQRLKEKAEQLDTEAVKMAAEIEDLSNTKTNLEERLIELIKDKDALWQKTDALEFEQKLRAEEQWWLVDREVKHCLDCQGQFTWYLRRHHCRLCGRIFCYYCSNNYVLTKYSQKKERCCRECYTQHTAVVERFTPAELHTHTHGQHANYKPTAKVTVTDPNTKQEDASYDIITEEEVNGIYDSDSLSHSTAEPSSGPDDLDEVVATLQDAEINLLKLGELTMCVPLTLEDISAFGDSSREIFIKSSCYSMISVSMVDCGPTLSWVFSSEPKSISFSVVFRENSDMPVEQSKVLIPLTRCNSHQENIQGKLKVRSPGLYTLILDNSFSRFISKKVLFHLTMEKPVIYDGSDCP</sequence>
<dbReference type="Gene3D" id="1.20.58.900">
    <property type="match status" value="1"/>
</dbReference>
<feature type="domain" description="GOLD" evidence="19">
    <location>
        <begin position="1273"/>
        <end position="1392"/>
    </location>
</feature>
<dbReference type="InterPro" id="IPR013083">
    <property type="entry name" value="Znf_RING/FYVE/PHD"/>
</dbReference>
<dbReference type="SUPFAM" id="SSF57903">
    <property type="entry name" value="FYVE/PHD zinc finger"/>
    <property type="match status" value="1"/>
</dbReference>
<proteinExistence type="predicted"/>
<evidence type="ECO:0000256" key="6">
    <source>
        <dbReference type="ARBA" id="ARBA00022753"/>
    </source>
</evidence>
<dbReference type="InterPro" id="IPR011011">
    <property type="entry name" value="Znf_FYVE_PHD"/>
</dbReference>
<reference evidence="20" key="3">
    <citation type="submission" date="2025-09" db="UniProtKB">
        <authorList>
            <consortium name="Ensembl"/>
        </authorList>
    </citation>
    <scope>IDENTIFICATION</scope>
</reference>
<evidence type="ECO:0000256" key="4">
    <source>
        <dbReference type="ARBA" id="ARBA00022553"/>
    </source>
</evidence>
<dbReference type="Gene3D" id="1.10.287.1490">
    <property type="match status" value="1"/>
</dbReference>
<evidence type="ECO:0000256" key="14">
    <source>
        <dbReference type="ARBA" id="ARBA00073225"/>
    </source>
</evidence>
<dbReference type="Ensembl" id="ENSDCDT00010037782.1">
    <property type="protein sequence ID" value="ENSDCDP00010030408.1"/>
    <property type="gene ID" value="ENSDCDG00010019513.1"/>
</dbReference>
<feature type="coiled-coil region" evidence="16">
    <location>
        <begin position="878"/>
        <end position="1094"/>
    </location>
</feature>
<reference evidence="20 21" key="1">
    <citation type="submission" date="2020-06" db="EMBL/GenBank/DDBJ databases">
        <authorList>
            <consortium name="Wellcome Sanger Institute Data Sharing"/>
        </authorList>
    </citation>
    <scope>NUCLEOTIDE SEQUENCE [LARGE SCALE GENOMIC DNA]</scope>
</reference>
<feature type="domain" description="RUN" evidence="18">
    <location>
        <begin position="38"/>
        <end position="171"/>
    </location>
</feature>
<dbReference type="InterPro" id="IPR037213">
    <property type="entry name" value="Run_dom_sf"/>
</dbReference>
<keyword evidence="12" id="KW-0968">Cytoplasmic vesicle</keyword>
<evidence type="ECO:0000256" key="8">
    <source>
        <dbReference type="ARBA" id="ARBA00022833"/>
    </source>
</evidence>
<evidence type="ECO:0000256" key="3">
    <source>
        <dbReference type="ARBA" id="ARBA00004419"/>
    </source>
</evidence>
<feature type="coiled-coil region" evidence="16">
    <location>
        <begin position="822"/>
        <end position="849"/>
    </location>
</feature>
<evidence type="ECO:0000256" key="11">
    <source>
        <dbReference type="ARBA" id="ARBA00023228"/>
    </source>
</evidence>
<dbReference type="Gene3D" id="3.30.40.10">
    <property type="entry name" value="Zinc/RING finger domain, C3HC4 (zinc finger)"/>
    <property type="match status" value="1"/>
</dbReference>
<evidence type="ECO:0000256" key="13">
    <source>
        <dbReference type="ARBA" id="ARBA00055152"/>
    </source>
</evidence>
<dbReference type="GO" id="GO:0005776">
    <property type="term" value="C:autophagosome"/>
    <property type="evidence" value="ECO:0007669"/>
    <property type="project" value="UniProtKB-SubCell"/>
</dbReference>
<dbReference type="CDD" id="cd15726">
    <property type="entry name" value="FYVE_FYCO1"/>
    <property type="match status" value="1"/>
</dbReference>
<dbReference type="GO" id="GO:0072383">
    <property type="term" value="P:plus-end-directed vesicle transport along microtubule"/>
    <property type="evidence" value="ECO:0007669"/>
    <property type="project" value="TreeGrafter"/>
</dbReference>
<keyword evidence="9" id="KW-0007">Acetylation</keyword>
<dbReference type="InterPro" id="IPR036598">
    <property type="entry name" value="GOLD_dom_sf"/>
</dbReference>
<evidence type="ECO:0000256" key="10">
    <source>
        <dbReference type="ARBA" id="ARBA00023054"/>
    </source>
</evidence>
<evidence type="ECO:0000256" key="12">
    <source>
        <dbReference type="ARBA" id="ARBA00023329"/>
    </source>
</evidence>
<dbReference type="SUPFAM" id="SSF101576">
    <property type="entry name" value="Supernatant protein factor (SPF), C-terminal domain"/>
    <property type="match status" value="1"/>
</dbReference>
<dbReference type="InterPro" id="IPR004012">
    <property type="entry name" value="Run_dom"/>
</dbReference>
<dbReference type="InterPro" id="IPR000306">
    <property type="entry name" value="Znf_FYVE"/>
</dbReference>
<dbReference type="GO" id="GO:0005770">
    <property type="term" value="C:late endosome"/>
    <property type="evidence" value="ECO:0007669"/>
    <property type="project" value="TreeGrafter"/>
</dbReference>
<reference evidence="20" key="2">
    <citation type="submission" date="2025-08" db="UniProtKB">
        <authorList>
            <consortium name="Ensembl"/>
        </authorList>
    </citation>
    <scope>IDENTIFICATION</scope>
</reference>
<dbReference type="FunFam" id="2.60.120.680:FF:000004">
    <property type="entry name" value="FYVE and coiled-coil domain containing 1"/>
    <property type="match status" value="1"/>
</dbReference>
<dbReference type="PANTHER" id="PTHR46753:SF2">
    <property type="entry name" value="FYVE AND COILED-COIL DOMAIN-CONTAINING PROTEIN 1"/>
    <property type="match status" value="1"/>
</dbReference>
<dbReference type="FunFam" id="3.30.40.10:FF:000341">
    <property type="entry name" value="FYVE and coiled-coil domain containing 1"/>
    <property type="match status" value="1"/>
</dbReference>
<evidence type="ECO:0000256" key="5">
    <source>
        <dbReference type="ARBA" id="ARBA00022723"/>
    </source>
</evidence>
<evidence type="ECO:0000256" key="1">
    <source>
        <dbReference type="ARBA" id="ARBA00004177"/>
    </source>
</evidence>
<feature type="domain" description="FYVE-type" evidence="17">
    <location>
        <begin position="1121"/>
        <end position="1179"/>
    </location>
</feature>
<feature type="coiled-coil region" evidence="16">
    <location>
        <begin position="264"/>
        <end position="505"/>
    </location>
</feature>
<dbReference type="GeneID" id="114769525"/>
<keyword evidence="21" id="KW-1185">Reference proteome</keyword>
<evidence type="ECO:0000259" key="17">
    <source>
        <dbReference type="PROSITE" id="PS50178"/>
    </source>
</evidence>
<dbReference type="RefSeq" id="XP_028818451.1">
    <property type="nucleotide sequence ID" value="XM_028962618.1"/>
</dbReference>
<dbReference type="InterPro" id="IPR017455">
    <property type="entry name" value="Znf_FYVE-rel"/>
</dbReference>
<evidence type="ECO:0000256" key="16">
    <source>
        <dbReference type="SAM" id="Coils"/>
    </source>
</evidence>
<comment type="function">
    <text evidence="13">May mediate microtubule plus end-directed vesicle transport.</text>
</comment>
<organism evidence="20 21">
    <name type="scientific">Denticeps clupeoides</name>
    <name type="common">denticle herring</name>
    <dbReference type="NCBI Taxonomy" id="299321"/>
    <lineage>
        <taxon>Eukaryota</taxon>
        <taxon>Metazoa</taxon>
        <taxon>Chordata</taxon>
        <taxon>Craniata</taxon>
        <taxon>Vertebrata</taxon>
        <taxon>Euteleostomi</taxon>
        <taxon>Actinopterygii</taxon>
        <taxon>Neopterygii</taxon>
        <taxon>Teleostei</taxon>
        <taxon>Clupei</taxon>
        <taxon>Clupeiformes</taxon>
        <taxon>Denticipitoidei</taxon>
        <taxon>Denticipitidae</taxon>
        <taxon>Denticeps</taxon>
    </lineage>
</organism>
<dbReference type="Gene3D" id="2.60.120.680">
    <property type="entry name" value="GOLD domain"/>
    <property type="match status" value="1"/>
</dbReference>
<keyword evidence="8" id="KW-0862">Zinc</keyword>
<dbReference type="PROSITE" id="PS50826">
    <property type="entry name" value="RUN"/>
    <property type="match status" value="1"/>
</dbReference>
<dbReference type="Pfam" id="PF02759">
    <property type="entry name" value="RUN"/>
    <property type="match status" value="1"/>
</dbReference>
<feature type="coiled-coil region" evidence="16">
    <location>
        <begin position="576"/>
        <end position="796"/>
    </location>
</feature>
<keyword evidence="6" id="KW-0967">Endosome</keyword>
<dbReference type="Pfam" id="PF01363">
    <property type="entry name" value="FYVE"/>
    <property type="match status" value="1"/>
</dbReference>
<dbReference type="GO" id="GO:0008270">
    <property type="term" value="F:zinc ion binding"/>
    <property type="evidence" value="ECO:0007669"/>
    <property type="project" value="UniProtKB-KW"/>
</dbReference>
<protein>
    <recommendedName>
        <fullName evidence="14">FYVE and coiled-coil domain-containing protein 1</fullName>
    </recommendedName>
</protein>
<evidence type="ECO:0000256" key="7">
    <source>
        <dbReference type="ARBA" id="ARBA00022771"/>
    </source>
</evidence>
<evidence type="ECO:0000259" key="19">
    <source>
        <dbReference type="PROSITE" id="PS50866"/>
    </source>
</evidence>
<dbReference type="InterPro" id="IPR009038">
    <property type="entry name" value="GOLD_dom"/>
</dbReference>
<name>A0AAY4CBG7_9TELE</name>
<dbReference type="FunFam" id="1.20.58.900:FF:000010">
    <property type="entry name" value="FYVE and coiled-coil domain containing 1"/>
    <property type="match status" value="1"/>
</dbReference>
<dbReference type="GeneTree" id="ENSGT00940000154044"/>
<accession>A0AAY4CBG7</accession>
<dbReference type="InterPro" id="IPR047336">
    <property type="entry name" value="RUN_FYCO1"/>
</dbReference>
<evidence type="ECO:0000313" key="21">
    <source>
        <dbReference type="Proteomes" id="UP000694580"/>
    </source>
</evidence>
<dbReference type="CDD" id="cd17698">
    <property type="entry name" value="RUN_FYCO1"/>
    <property type="match status" value="1"/>
</dbReference>
<keyword evidence="10 16" id="KW-0175">Coiled coil</keyword>
<keyword evidence="5" id="KW-0479">Metal-binding</keyword>
<dbReference type="PROSITE" id="PS50866">
    <property type="entry name" value="GOLD"/>
    <property type="match status" value="1"/>
</dbReference>
<dbReference type="InterPro" id="IPR047337">
    <property type="entry name" value="FYVE_FYCO1"/>
</dbReference>
<keyword evidence="4" id="KW-0597">Phosphoprotein</keyword>
<dbReference type="PROSITE" id="PS50178">
    <property type="entry name" value="ZF_FYVE"/>
    <property type="match status" value="1"/>
</dbReference>
<dbReference type="GO" id="GO:0005764">
    <property type="term" value="C:lysosome"/>
    <property type="evidence" value="ECO:0007669"/>
    <property type="project" value="UniProtKB-SubCell"/>
</dbReference>
<dbReference type="PANTHER" id="PTHR46753">
    <property type="entry name" value="FYVE AND COILED-COIL DOMAIN-CONTAINING PROTEIN 1"/>
    <property type="match status" value="1"/>
</dbReference>
<dbReference type="SUPFAM" id="SSF140741">
    <property type="entry name" value="RUN domain-like"/>
    <property type="match status" value="1"/>
</dbReference>
<dbReference type="Proteomes" id="UP000694580">
    <property type="component" value="Chromosome 19"/>
</dbReference>
<keyword evidence="11" id="KW-0458">Lysosome</keyword>
<dbReference type="SMART" id="SM00064">
    <property type="entry name" value="FYVE"/>
    <property type="match status" value="1"/>
</dbReference>
<dbReference type="GO" id="GO:1901098">
    <property type="term" value="P:positive regulation of autophagosome maturation"/>
    <property type="evidence" value="ECO:0007669"/>
    <property type="project" value="TreeGrafter"/>
</dbReference>
<dbReference type="RefSeq" id="XP_028818449.1">
    <property type="nucleotide sequence ID" value="XM_028962616.1"/>
</dbReference>
<gene>
    <name evidence="20" type="primary">fyco1a</name>
</gene>
<evidence type="ECO:0000256" key="15">
    <source>
        <dbReference type="PROSITE-ProRule" id="PRU00091"/>
    </source>
</evidence>